<reference evidence="1" key="1">
    <citation type="submission" date="2022-08" db="EMBL/GenBank/DDBJ databases">
        <authorList>
            <person name="Deng Y."/>
            <person name="Han X.-F."/>
            <person name="Zhang Y.-Q."/>
        </authorList>
    </citation>
    <scope>NUCLEOTIDE SEQUENCE</scope>
    <source>
        <strain evidence="1">CPCC 203386</strain>
    </source>
</reference>
<keyword evidence="2" id="KW-1185">Reference proteome</keyword>
<feature type="non-terminal residue" evidence="1">
    <location>
        <position position="1"/>
    </location>
</feature>
<dbReference type="RefSeq" id="WP_259542905.1">
    <property type="nucleotide sequence ID" value="NZ_JANLCJ010000173.1"/>
</dbReference>
<dbReference type="Proteomes" id="UP001165586">
    <property type="component" value="Unassembled WGS sequence"/>
</dbReference>
<protein>
    <submittedName>
        <fullName evidence="1">Uncharacterized protein</fullName>
    </submittedName>
</protein>
<evidence type="ECO:0000313" key="2">
    <source>
        <dbReference type="Proteomes" id="UP001165586"/>
    </source>
</evidence>
<organism evidence="1 2">
    <name type="scientific">Herbiconiux daphne</name>
    <dbReference type="NCBI Taxonomy" id="2970914"/>
    <lineage>
        <taxon>Bacteria</taxon>
        <taxon>Bacillati</taxon>
        <taxon>Actinomycetota</taxon>
        <taxon>Actinomycetes</taxon>
        <taxon>Micrococcales</taxon>
        <taxon>Microbacteriaceae</taxon>
        <taxon>Herbiconiux</taxon>
    </lineage>
</organism>
<gene>
    <name evidence="1" type="ORF">N1032_23875</name>
</gene>
<dbReference type="EMBL" id="JANLCJ010000173">
    <property type="protein sequence ID" value="MCS5736775.1"/>
    <property type="molecule type" value="Genomic_DNA"/>
</dbReference>
<name>A0ABT2H9Y4_9MICO</name>
<sequence length="167" mass="18762">LRNVICYSSQKNSFTRLIKDGVDHSLAFLIAQIYPYRVNGLDKSKEGFYRNFGGDETIFPGAARVCDLVAAVKGKLGDCWQGVFGDTENGYGRYGDYDGHLAPVCPRTGYKKELANVTLLTEGWEQSPRLNKADELGVGIRENNDRVFITHKDMVEKFVPMIMEQSK</sequence>
<proteinExistence type="predicted"/>
<accession>A0ABT2H9Y4</accession>
<comment type="caution">
    <text evidence="1">The sequence shown here is derived from an EMBL/GenBank/DDBJ whole genome shotgun (WGS) entry which is preliminary data.</text>
</comment>
<evidence type="ECO:0000313" key="1">
    <source>
        <dbReference type="EMBL" id="MCS5736775.1"/>
    </source>
</evidence>